<reference evidence="2" key="3">
    <citation type="submission" date="2025-08" db="UniProtKB">
        <authorList>
            <consortium name="RefSeq"/>
        </authorList>
    </citation>
    <scope>IDENTIFICATION</scope>
    <source>
        <strain evidence="2">CBS 342.82</strain>
    </source>
</reference>
<evidence type="ECO:0000313" key="2">
    <source>
        <dbReference type="RefSeq" id="XP_033460616.1"/>
    </source>
</evidence>
<gene>
    <name evidence="2" type="ORF">K489DRAFT_200275</name>
</gene>
<dbReference type="GeneID" id="54357393"/>
<protein>
    <submittedName>
        <fullName evidence="2">Uncharacterized protein</fullName>
    </submittedName>
</protein>
<sequence length="198" mass="22481">MRTSPGFMSGDFFRIKGQFSSSIVGVVARILGRFGPNPKHYTRFHVRAVLIPLLYNVKLMNVGCLMVKGRSRVNYQASATSSLQTETPVYHKASPQCLAIVNLSISNYDTTSFDATRDTRRQMMSLLQNHRFVSRPRGSTAEMQMLCERSISWPWYKRALHPDFSMHKEFITQQHFQINGGDLAVLVAAGQSRHDPEI</sequence>
<keyword evidence="1" id="KW-1185">Reference proteome</keyword>
<dbReference type="Proteomes" id="UP000504637">
    <property type="component" value="Unplaced"/>
</dbReference>
<organism evidence="2">
    <name type="scientific">Dissoconium aciculare CBS 342.82</name>
    <dbReference type="NCBI Taxonomy" id="1314786"/>
    <lineage>
        <taxon>Eukaryota</taxon>
        <taxon>Fungi</taxon>
        <taxon>Dikarya</taxon>
        <taxon>Ascomycota</taxon>
        <taxon>Pezizomycotina</taxon>
        <taxon>Dothideomycetes</taxon>
        <taxon>Dothideomycetidae</taxon>
        <taxon>Mycosphaerellales</taxon>
        <taxon>Dissoconiaceae</taxon>
        <taxon>Dissoconium</taxon>
    </lineage>
</organism>
<reference evidence="2" key="1">
    <citation type="submission" date="2020-01" db="EMBL/GenBank/DDBJ databases">
        <authorList>
            <consortium name="DOE Joint Genome Institute"/>
            <person name="Haridas S."/>
            <person name="Albert R."/>
            <person name="Binder M."/>
            <person name="Bloem J."/>
            <person name="Labutti K."/>
            <person name="Salamov A."/>
            <person name="Andreopoulos B."/>
            <person name="Baker S.E."/>
            <person name="Barry K."/>
            <person name="Bills G."/>
            <person name="Bluhm B.H."/>
            <person name="Cannon C."/>
            <person name="Castanera R."/>
            <person name="Culley D.E."/>
            <person name="Daum C."/>
            <person name="Ezra D."/>
            <person name="Gonzalez J.B."/>
            <person name="Henrissat B."/>
            <person name="Kuo A."/>
            <person name="Liang C."/>
            <person name="Lipzen A."/>
            <person name="Lutzoni F."/>
            <person name="Magnuson J."/>
            <person name="Mondo S."/>
            <person name="Nolan M."/>
            <person name="Ohm R."/>
            <person name="Pangilinan J."/>
            <person name="Park H.-J."/>
            <person name="Ramirez L."/>
            <person name="Alfaro M."/>
            <person name="Sun H."/>
            <person name="Tritt A."/>
            <person name="Yoshinaga Y."/>
            <person name="Zwiers L.-H."/>
            <person name="Turgeon B.G."/>
            <person name="Goodwin S.B."/>
            <person name="Spatafora J.W."/>
            <person name="Crous P.W."/>
            <person name="Grigoriev I.V."/>
        </authorList>
    </citation>
    <scope>NUCLEOTIDE SEQUENCE</scope>
    <source>
        <strain evidence="2">CBS 342.82</strain>
    </source>
</reference>
<proteinExistence type="predicted"/>
<accession>A0A6J3M6E5</accession>
<evidence type="ECO:0000313" key="1">
    <source>
        <dbReference type="Proteomes" id="UP000504637"/>
    </source>
</evidence>
<name>A0A6J3M6E5_9PEZI</name>
<dbReference type="RefSeq" id="XP_033460616.1">
    <property type="nucleotide sequence ID" value="XM_033599594.1"/>
</dbReference>
<dbReference type="AlphaFoldDB" id="A0A6J3M6E5"/>
<reference evidence="2" key="2">
    <citation type="submission" date="2020-04" db="EMBL/GenBank/DDBJ databases">
        <authorList>
            <consortium name="NCBI Genome Project"/>
        </authorList>
    </citation>
    <scope>NUCLEOTIDE SEQUENCE</scope>
    <source>
        <strain evidence="2">CBS 342.82</strain>
    </source>
</reference>